<feature type="region of interest" description="Disordered" evidence="5">
    <location>
        <begin position="363"/>
        <end position="397"/>
    </location>
</feature>
<dbReference type="InterPro" id="IPR017441">
    <property type="entry name" value="Protein_kinase_ATP_BS"/>
</dbReference>
<keyword evidence="4" id="KW-0723">Serine/threonine-protein kinase</keyword>
<evidence type="ECO:0000256" key="4">
    <source>
        <dbReference type="RuleBase" id="RU000304"/>
    </source>
</evidence>
<dbReference type="Pfam" id="PF00069">
    <property type="entry name" value="Pkinase"/>
    <property type="match status" value="1"/>
</dbReference>
<evidence type="ECO:0000313" key="8">
    <source>
        <dbReference type="Proteomes" id="UP000198287"/>
    </source>
</evidence>
<dbReference type="PROSITE" id="PS50011">
    <property type="entry name" value="PROTEIN_KINASE_DOM"/>
    <property type="match status" value="1"/>
</dbReference>
<accession>A0A226DLV3</accession>
<dbReference type="PANTHER" id="PTHR24359:SF1">
    <property type="entry name" value="INHIBITOR OF NUCLEAR FACTOR KAPPA-B KINASE EPSILON SUBUNIT HOMOLOG 1-RELATED"/>
    <property type="match status" value="1"/>
</dbReference>
<dbReference type="InterPro" id="IPR000719">
    <property type="entry name" value="Prot_kinase_dom"/>
</dbReference>
<dbReference type="SUPFAM" id="SSF56112">
    <property type="entry name" value="Protein kinase-like (PK-like)"/>
    <property type="match status" value="1"/>
</dbReference>
<evidence type="ECO:0000256" key="3">
    <source>
        <dbReference type="PROSITE-ProRule" id="PRU10141"/>
    </source>
</evidence>
<dbReference type="InterPro" id="IPR008271">
    <property type="entry name" value="Ser/Thr_kinase_AS"/>
</dbReference>
<keyword evidence="8" id="KW-1185">Reference proteome</keyword>
<evidence type="ECO:0000256" key="2">
    <source>
        <dbReference type="ARBA" id="ARBA00022840"/>
    </source>
</evidence>
<keyword evidence="7" id="KW-0808">Transferase</keyword>
<evidence type="ECO:0000256" key="1">
    <source>
        <dbReference type="ARBA" id="ARBA00022741"/>
    </source>
</evidence>
<reference evidence="7 8" key="1">
    <citation type="submission" date="2015-12" db="EMBL/GenBank/DDBJ databases">
        <title>The genome of Folsomia candida.</title>
        <authorList>
            <person name="Faddeeva A."/>
            <person name="Derks M.F."/>
            <person name="Anvar Y."/>
            <person name="Smit S."/>
            <person name="Van Straalen N."/>
            <person name="Roelofs D."/>
        </authorList>
    </citation>
    <scope>NUCLEOTIDE SEQUENCE [LARGE SCALE GENOMIC DNA]</scope>
    <source>
        <strain evidence="7 8">VU population</strain>
        <tissue evidence="7">Whole body</tissue>
    </source>
</reference>
<evidence type="ECO:0000259" key="6">
    <source>
        <dbReference type="PROSITE" id="PS50011"/>
    </source>
</evidence>
<feature type="domain" description="Protein kinase" evidence="6">
    <location>
        <begin position="33"/>
        <end position="303"/>
    </location>
</feature>
<dbReference type="PROSITE" id="PS00107">
    <property type="entry name" value="PROTEIN_KINASE_ATP"/>
    <property type="match status" value="1"/>
</dbReference>
<dbReference type="OrthoDB" id="6513151at2759"/>
<name>A0A226DLV3_FOLCA</name>
<evidence type="ECO:0000313" key="7">
    <source>
        <dbReference type="EMBL" id="OXA46502.1"/>
    </source>
</evidence>
<dbReference type="SMART" id="SM00220">
    <property type="entry name" value="S_TKc"/>
    <property type="match status" value="1"/>
</dbReference>
<dbReference type="OMA" id="EDYYVFA"/>
<comment type="caution">
    <text evidence="7">The sequence shown here is derived from an EMBL/GenBank/DDBJ whole genome shotgun (WGS) entry which is preliminary data.</text>
</comment>
<feature type="binding site" evidence="3">
    <location>
        <position position="62"/>
    </location>
    <ligand>
        <name>ATP</name>
        <dbReference type="ChEBI" id="CHEBI:30616"/>
    </ligand>
</feature>
<dbReference type="PANTHER" id="PTHR24359">
    <property type="entry name" value="SERINE/THREONINE-PROTEIN KINASE SBK1"/>
    <property type="match status" value="1"/>
</dbReference>
<dbReference type="EMBL" id="LNIX01000015">
    <property type="protein sequence ID" value="OXA46502.1"/>
    <property type="molecule type" value="Genomic_DNA"/>
</dbReference>
<gene>
    <name evidence="7" type="ORF">Fcan01_18686</name>
</gene>
<dbReference type="InterPro" id="IPR011009">
    <property type="entry name" value="Kinase-like_dom_sf"/>
</dbReference>
<dbReference type="GO" id="GO:0004674">
    <property type="term" value="F:protein serine/threonine kinase activity"/>
    <property type="evidence" value="ECO:0007669"/>
    <property type="project" value="UniProtKB-KW"/>
</dbReference>
<evidence type="ECO:0000256" key="5">
    <source>
        <dbReference type="SAM" id="MobiDB-lite"/>
    </source>
</evidence>
<dbReference type="PROSITE" id="PS00108">
    <property type="entry name" value="PROTEIN_KINASE_ST"/>
    <property type="match status" value="1"/>
</dbReference>
<dbReference type="Proteomes" id="UP000198287">
    <property type="component" value="Unassembled WGS sequence"/>
</dbReference>
<protein>
    <submittedName>
        <fullName evidence="7">Serine/threonine-protein kinase SBK1</fullName>
    </submittedName>
</protein>
<keyword evidence="2 3" id="KW-0067">ATP-binding</keyword>
<sequence length="397" mass="45735">MATISEKERKILSAELHRVPNFGIPRLNLEKEFDVLQEVGEGWFAKVFLVEHRDSRTELVLKAVHKDSISKKDVIREFHLSYNLGLLNNAKVFIRTFDILFESNDCYLFAQEYAHFGDLTANVSDIGVGEIYTKKVAKQIASALDFMHEHQLVHRDVKLDNVLVFRSDFSKVKLADFGECRKKGSLVIRFNEWVPYSPPEIVSTAQDTPYPVEFHHDSWQFGIMLFLCLTGNIPWQKADKQSDPKYQMFSLWTHSQFGKTPKFFKILTSKARRLFRKLLEPNPAKRVVNLSDEIGKYVDDKWLTKVPEKPTDFDELNSNMSMLSFHSSLTDKNKLLATLTRFGVETTVDRNLKKDRIKEWIATSTIEEEEGEDEEGEGDSSWDSPGSEQASSSQHSK</sequence>
<feature type="compositionally biased region" description="Acidic residues" evidence="5">
    <location>
        <begin position="366"/>
        <end position="380"/>
    </location>
</feature>
<dbReference type="Gene3D" id="1.10.510.10">
    <property type="entry name" value="Transferase(Phosphotransferase) domain 1"/>
    <property type="match status" value="1"/>
</dbReference>
<keyword evidence="1 3" id="KW-0547">Nucleotide-binding</keyword>
<keyword evidence="7" id="KW-0418">Kinase</keyword>
<dbReference type="AlphaFoldDB" id="A0A226DLV3"/>
<dbReference type="GO" id="GO:0005524">
    <property type="term" value="F:ATP binding"/>
    <property type="evidence" value="ECO:0007669"/>
    <property type="project" value="UniProtKB-UniRule"/>
</dbReference>
<proteinExistence type="inferred from homology"/>
<organism evidence="7 8">
    <name type="scientific">Folsomia candida</name>
    <name type="common">Springtail</name>
    <dbReference type="NCBI Taxonomy" id="158441"/>
    <lineage>
        <taxon>Eukaryota</taxon>
        <taxon>Metazoa</taxon>
        <taxon>Ecdysozoa</taxon>
        <taxon>Arthropoda</taxon>
        <taxon>Hexapoda</taxon>
        <taxon>Collembola</taxon>
        <taxon>Entomobryomorpha</taxon>
        <taxon>Isotomoidea</taxon>
        <taxon>Isotomidae</taxon>
        <taxon>Proisotominae</taxon>
        <taxon>Folsomia</taxon>
    </lineage>
</organism>
<comment type="similarity">
    <text evidence="4">Belongs to the protein kinase superfamily.</text>
</comment>